<keyword evidence="3" id="KW-1003">Cell membrane</keyword>
<keyword evidence="6 7" id="KW-0472">Membrane</keyword>
<evidence type="ECO:0000256" key="2">
    <source>
        <dbReference type="ARBA" id="ARBA00022448"/>
    </source>
</evidence>
<evidence type="ECO:0000256" key="7">
    <source>
        <dbReference type="RuleBase" id="RU363032"/>
    </source>
</evidence>
<reference evidence="9 10" key="1">
    <citation type="journal article" date="2015" name="Nature">
        <title>rRNA introns, odd ribosomes, and small enigmatic genomes across a large radiation of phyla.</title>
        <authorList>
            <person name="Brown C.T."/>
            <person name="Hug L.A."/>
            <person name="Thomas B.C."/>
            <person name="Sharon I."/>
            <person name="Castelle C.J."/>
            <person name="Singh A."/>
            <person name="Wilkins M.J."/>
            <person name="Williams K.H."/>
            <person name="Banfield J.F."/>
        </authorList>
    </citation>
    <scope>NUCLEOTIDE SEQUENCE [LARGE SCALE GENOMIC DNA]</scope>
</reference>
<gene>
    <name evidence="9" type="ORF">UR56_C0003G0044</name>
</gene>
<dbReference type="PATRIC" id="fig|1618484.3.peg.192"/>
<dbReference type="Proteomes" id="UP000034004">
    <property type="component" value="Unassembled WGS sequence"/>
</dbReference>
<organism evidence="9 10">
    <name type="scientific">Candidatus Roizmanbacteria bacterium GW2011_GWC2_34_23</name>
    <dbReference type="NCBI Taxonomy" id="1618484"/>
    <lineage>
        <taxon>Bacteria</taxon>
        <taxon>Candidatus Roizmaniibacteriota</taxon>
    </lineage>
</organism>
<comment type="subcellular location">
    <subcellularLocation>
        <location evidence="1 7">Cell membrane</location>
        <topology evidence="1 7">Multi-pass membrane protein</topology>
    </subcellularLocation>
</comment>
<dbReference type="SUPFAM" id="SSF161098">
    <property type="entry name" value="MetI-like"/>
    <property type="match status" value="1"/>
</dbReference>
<comment type="caution">
    <text evidence="9">The sequence shown here is derived from an EMBL/GenBank/DDBJ whole genome shotgun (WGS) entry which is preliminary data.</text>
</comment>
<dbReference type="CDD" id="cd06261">
    <property type="entry name" value="TM_PBP2"/>
    <property type="match status" value="1"/>
</dbReference>
<dbReference type="InterPro" id="IPR000515">
    <property type="entry name" value="MetI-like"/>
</dbReference>
<protein>
    <submittedName>
        <fullName evidence="9">Binding-protein-dependent transport system inner membrane component</fullName>
    </submittedName>
</protein>
<dbReference type="GO" id="GO:0055085">
    <property type="term" value="P:transmembrane transport"/>
    <property type="evidence" value="ECO:0007669"/>
    <property type="project" value="InterPro"/>
</dbReference>
<accession>A0A0G0E6E8</accession>
<evidence type="ECO:0000259" key="8">
    <source>
        <dbReference type="PROSITE" id="PS50928"/>
    </source>
</evidence>
<keyword evidence="2 7" id="KW-0813">Transport</keyword>
<dbReference type="PANTHER" id="PTHR30151">
    <property type="entry name" value="ALKANE SULFONATE ABC TRANSPORTER-RELATED, MEMBRANE SUBUNIT"/>
    <property type="match status" value="1"/>
</dbReference>
<dbReference type="EMBL" id="LBPR01000003">
    <property type="protein sequence ID" value="KKP62937.1"/>
    <property type="molecule type" value="Genomic_DNA"/>
</dbReference>
<comment type="similarity">
    <text evidence="7">Belongs to the binding-protein-dependent transport system permease family.</text>
</comment>
<dbReference type="InterPro" id="IPR035906">
    <property type="entry name" value="MetI-like_sf"/>
</dbReference>
<keyword evidence="5 7" id="KW-1133">Transmembrane helix</keyword>
<dbReference type="GO" id="GO:0005886">
    <property type="term" value="C:plasma membrane"/>
    <property type="evidence" value="ECO:0007669"/>
    <property type="project" value="UniProtKB-SubCell"/>
</dbReference>
<evidence type="ECO:0000256" key="5">
    <source>
        <dbReference type="ARBA" id="ARBA00022989"/>
    </source>
</evidence>
<dbReference type="PROSITE" id="PS50928">
    <property type="entry name" value="ABC_TM1"/>
    <property type="match status" value="1"/>
</dbReference>
<feature type="transmembrane region" description="Helical" evidence="7">
    <location>
        <begin position="89"/>
        <end position="113"/>
    </location>
</feature>
<feature type="transmembrane region" description="Helical" evidence="7">
    <location>
        <begin position="179"/>
        <end position="202"/>
    </location>
</feature>
<keyword evidence="4 7" id="KW-0812">Transmembrane</keyword>
<dbReference type="AlphaFoldDB" id="A0A0G0E6E8"/>
<evidence type="ECO:0000313" key="9">
    <source>
        <dbReference type="EMBL" id="KKP62937.1"/>
    </source>
</evidence>
<dbReference type="Pfam" id="PF00528">
    <property type="entry name" value="BPD_transp_1"/>
    <property type="match status" value="1"/>
</dbReference>
<feature type="transmembrane region" description="Helical" evidence="7">
    <location>
        <begin position="214"/>
        <end position="236"/>
    </location>
</feature>
<dbReference type="Gene3D" id="1.10.3720.10">
    <property type="entry name" value="MetI-like"/>
    <property type="match status" value="1"/>
</dbReference>
<proteinExistence type="inferred from homology"/>
<evidence type="ECO:0000256" key="1">
    <source>
        <dbReference type="ARBA" id="ARBA00004651"/>
    </source>
</evidence>
<dbReference type="STRING" id="1618484.UR56_C0003G0044"/>
<evidence type="ECO:0000256" key="4">
    <source>
        <dbReference type="ARBA" id="ARBA00022692"/>
    </source>
</evidence>
<dbReference type="PANTHER" id="PTHR30151:SF20">
    <property type="entry name" value="ABC TRANSPORTER PERMEASE PROTEIN HI_0355-RELATED"/>
    <property type="match status" value="1"/>
</dbReference>
<evidence type="ECO:0000256" key="6">
    <source>
        <dbReference type="ARBA" id="ARBA00023136"/>
    </source>
</evidence>
<name>A0A0G0E6E8_9BACT</name>
<feature type="transmembrane region" description="Helical" evidence="7">
    <location>
        <begin position="53"/>
        <end position="77"/>
    </location>
</feature>
<sequence>MKKYQSSFILIIILLLFWEIYVRAEFINMRILPPPSHIFEALYSHWNSLFPHVFQTLLEAMMGFLIAVILGFALAVLLDISPKINKTIYPLLIISQTVPIIALAPLLLLWFGFGILPKIIIVVLYCFFPIAIAGADGLFQTKKQFMKLLKSMNASYWQGLLLVRLPSSLPSFFSGLKIAATYSVAGAIVGEFVGAYQGLGVYMQQAANSYSIDLVFASIFLTIILSFLILFGVTIVEKRIIRS</sequence>
<evidence type="ECO:0000256" key="3">
    <source>
        <dbReference type="ARBA" id="ARBA00022475"/>
    </source>
</evidence>
<feature type="transmembrane region" description="Helical" evidence="7">
    <location>
        <begin position="119"/>
        <end position="139"/>
    </location>
</feature>
<evidence type="ECO:0000313" key="10">
    <source>
        <dbReference type="Proteomes" id="UP000034004"/>
    </source>
</evidence>
<feature type="domain" description="ABC transmembrane type-1" evidence="8">
    <location>
        <begin position="53"/>
        <end position="233"/>
    </location>
</feature>